<dbReference type="EMBL" id="LGRX02034315">
    <property type="protein sequence ID" value="KAK3238158.1"/>
    <property type="molecule type" value="Genomic_DNA"/>
</dbReference>
<feature type="compositionally biased region" description="Polar residues" evidence="1">
    <location>
        <begin position="357"/>
        <end position="368"/>
    </location>
</feature>
<accession>A0AAE0BLJ3</accession>
<feature type="compositionally biased region" description="Acidic residues" evidence="1">
    <location>
        <begin position="284"/>
        <end position="317"/>
    </location>
</feature>
<organism evidence="3 4">
    <name type="scientific">Cymbomonas tetramitiformis</name>
    <dbReference type="NCBI Taxonomy" id="36881"/>
    <lineage>
        <taxon>Eukaryota</taxon>
        <taxon>Viridiplantae</taxon>
        <taxon>Chlorophyta</taxon>
        <taxon>Pyramimonadophyceae</taxon>
        <taxon>Pyramimonadales</taxon>
        <taxon>Pyramimonadaceae</taxon>
        <taxon>Cymbomonas</taxon>
    </lineage>
</organism>
<evidence type="ECO:0000256" key="1">
    <source>
        <dbReference type="SAM" id="MobiDB-lite"/>
    </source>
</evidence>
<feature type="signal peptide" evidence="2">
    <location>
        <begin position="1"/>
        <end position="21"/>
    </location>
</feature>
<gene>
    <name evidence="3" type="ORF">CYMTET_51815</name>
</gene>
<feature type="compositionally biased region" description="Low complexity" evidence="1">
    <location>
        <begin position="335"/>
        <end position="348"/>
    </location>
</feature>
<feature type="region of interest" description="Disordered" evidence="1">
    <location>
        <begin position="388"/>
        <end position="410"/>
    </location>
</feature>
<name>A0AAE0BLJ3_9CHLO</name>
<keyword evidence="4" id="KW-1185">Reference proteome</keyword>
<proteinExistence type="predicted"/>
<evidence type="ECO:0000256" key="2">
    <source>
        <dbReference type="SAM" id="SignalP"/>
    </source>
</evidence>
<dbReference type="Proteomes" id="UP001190700">
    <property type="component" value="Unassembled WGS sequence"/>
</dbReference>
<feature type="compositionally biased region" description="Basic and acidic residues" evidence="1">
    <location>
        <begin position="568"/>
        <end position="587"/>
    </location>
</feature>
<reference evidence="3 4" key="1">
    <citation type="journal article" date="2015" name="Genome Biol. Evol.">
        <title>Comparative Genomics of a Bacterivorous Green Alga Reveals Evolutionary Causalities and Consequences of Phago-Mixotrophic Mode of Nutrition.</title>
        <authorList>
            <person name="Burns J.A."/>
            <person name="Paasch A."/>
            <person name="Narechania A."/>
            <person name="Kim E."/>
        </authorList>
    </citation>
    <scope>NUCLEOTIDE SEQUENCE [LARGE SCALE GENOMIC DNA]</scope>
    <source>
        <strain evidence="3 4">PLY_AMNH</strain>
    </source>
</reference>
<feature type="compositionally biased region" description="Polar residues" evidence="1">
    <location>
        <begin position="506"/>
        <end position="519"/>
    </location>
</feature>
<feature type="region of interest" description="Disordered" evidence="1">
    <location>
        <begin position="266"/>
        <end position="368"/>
    </location>
</feature>
<feature type="region of interest" description="Disordered" evidence="1">
    <location>
        <begin position="185"/>
        <end position="204"/>
    </location>
</feature>
<comment type="caution">
    <text evidence="3">The sequence shown here is derived from an EMBL/GenBank/DDBJ whole genome shotgun (WGS) entry which is preliminary data.</text>
</comment>
<feature type="region of interest" description="Disordered" evidence="1">
    <location>
        <begin position="498"/>
        <end position="595"/>
    </location>
</feature>
<keyword evidence="2" id="KW-0732">Signal</keyword>
<feature type="region of interest" description="Disordered" evidence="1">
    <location>
        <begin position="62"/>
        <end position="138"/>
    </location>
</feature>
<evidence type="ECO:0000313" key="4">
    <source>
        <dbReference type="Proteomes" id="UP001190700"/>
    </source>
</evidence>
<evidence type="ECO:0000313" key="3">
    <source>
        <dbReference type="EMBL" id="KAK3238158.1"/>
    </source>
</evidence>
<feature type="compositionally biased region" description="Low complexity" evidence="1">
    <location>
        <begin position="551"/>
        <end position="563"/>
    </location>
</feature>
<dbReference type="AlphaFoldDB" id="A0AAE0BLJ3"/>
<feature type="compositionally biased region" description="Low complexity" evidence="1">
    <location>
        <begin position="117"/>
        <end position="138"/>
    </location>
</feature>
<feature type="compositionally biased region" description="Polar residues" evidence="1">
    <location>
        <begin position="189"/>
        <end position="199"/>
    </location>
</feature>
<protein>
    <submittedName>
        <fullName evidence="3">Uncharacterized protein</fullName>
    </submittedName>
</protein>
<feature type="chain" id="PRO_5041978367" evidence="2">
    <location>
        <begin position="22"/>
        <end position="595"/>
    </location>
</feature>
<sequence length="595" mass="63251">MAMMTLMAMMSPVAMIDVAYGSAREKVKQVPSLEYTGAVMLMHMCQKVKLLGVALTPSADAAGTFSKGKEVPGSGAKGGENRIREMKPATSKKVWSMPTKASEVKAPNARSGGTAKSFASLSPAATTSAPGASKAAVSSEEEASFTPMTTAERNVAPAPLAAGMGAGVPLRAAPKKGSPARAAVLGQKWSKSPSHANSYNGRRRLLGGNLGRKLLVAKGKSTTEGKYESKCLFQMQANDLLVSEAMPTLSTKQGGQAGSLEERFAQLQKKRPEYSSEQAQSEPAAEETAEQAEVEETEVQAEVEERAEQEEVPEEQAEVLTEASFTMSKGKKAGAGKATMVKKTATAKKPVEKASSKKTLPSLHQQAAAQAKDGVYEVRNMLHMDAPQALANEDSTAEGTEGEEGEEGASRSCAMLFPARGLPVLCDALPREGPPGLDSGWRPTALGNKQLGKNAKEKRRVELLKQLGLFEHAEAHKQHHESLAEQAEKKRLKKANKLLGIPKVSEPSSEDGQALTSANPAKVVAEAEWADESIEKPMSDGTVGSREEPTTSKSTSQVSSRSTGIKMKNKEPKPTPKPARVPDENNEHVVYSHLD</sequence>
<feature type="region of interest" description="Disordered" evidence="1">
    <location>
        <begin position="434"/>
        <end position="457"/>
    </location>
</feature>